<evidence type="ECO:0000259" key="1">
    <source>
        <dbReference type="Pfam" id="PF01738"/>
    </source>
</evidence>
<feature type="domain" description="Dienelactone hydrolase" evidence="1">
    <location>
        <begin position="89"/>
        <end position="189"/>
    </location>
</feature>
<dbReference type="EMBL" id="SMRT01000001">
    <property type="protein sequence ID" value="TDG00157.1"/>
    <property type="molecule type" value="Genomic_DNA"/>
</dbReference>
<accession>A0A4R5KWH9</accession>
<protein>
    <submittedName>
        <fullName evidence="2">Alpha/beta hydrolase</fullName>
    </submittedName>
</protein>
<dbReference type="Pfam" id="PF01738">
    <property type="entry name" value="DLH"/>
    <property type="match status" value="1"/>
</dbReference>
<dbReference type="InterPro" id="IPR029058">
    <property type="entry name" value="AB_hydrolase_fold"/>
</dbReference>
<dbReference type="SUPFAM" id="SSF53474">
    <property type="entry name" value="alpha/beta-Hydrolases"/>
    <property type="match status" value="1"/>
</dbReference>
<dbReference type="Proteomes" id="UP000295636">
    <property type="component" value="Unassembled WGS sequence"/>
</dbReference>
<gene>
    <name evidence="2" type="ORF">E1757_00460</name>
</gene>
<evidence type="ECO:0000313" key="2">
    <source>
        <dbReference type="EMBL" id="TDG00157.1"/>
    </source>
</evidence>
<name>A0A4R5KWH9_9BACL</name>
<keyword evidence="2" id="KW-0378">Hydrolase</keyword>
<proteinExistence type="predicted"/>
<comment type="caution">
    <text evidence="2">The sequence shown here is derived from an EMBL/GenBank/DDBJ whole genome shotgun (WGS) entry which is preliminary data.</text>
</comment>
<evidence type="ECO:0000313" key="3">
    <source>
        <dbReference type="Proteomes" id="UP000295636"/>
    </source>
</evidence>
<dbReference type="OrthoDB" id="9796570at2"/>
<dbReference type="Gene3D" id="3.40.50.1820">
    <property type="entry name" value="alpha/beta hydrolase"/>
    <property type="match status" value="1"/>
</dbReference>
<dbReference type="AlphaFoldDB" id="A0A4R5KWH9"/>
<sequence>MRHIFEQGTDPKAPTLVLFHGTGGTERDLLPLAKRISSGSSVLGVRGNVLENGMPRFFRRLAEGVFDEEDLIFRTKELYDFLGSAADQYGFDRAKLVAVGYSNGANIAGSLLFHYENVFKGAILHHPMVPRRGLTLPDLTGLPVFIGAGTNDPICPPHETEELHKLLGAAGASVSVHWERFGHQLTASEAEAAAAWFRERLAVADERA</sequence>
<reference evidence="2 3" key="1">
    <citation type="submission" date="2019-03" db="EMBL/GenBank/DDBJ databases">
        <title>This is whole genome sequence of Paenibacillus sp MS74 strain.</title>
        <authorList>
            <person name="Trinh H.N."/>
        </authorList>
    </citation>
    <scope>NUCLEOTIDE SEQUENCE [LARGE SCALE GENOMIC DNA]</scope>
    <source>
        <strain evidence="2 3">MS74</strain>
    </source>
</reference>
<dbReference type="RefSeq" id="WP_133224848.1">
    <property type="nucleotide sequence ID" value="NZ_SMRT01000001.1"/>
</dbReference>
<keyword evidence="3" id="KW-1185">Reference proteome</keyword>
<dbReference type="GO" id="GO:0016787">
    <property type="term" value="F:hydrolase activity"/>
    <property type="evidence" value="ECO:0007669"/>
    <property type="project" value="UniProtKB-KW"/>
</dbReference>
<organism evidence="2 3">
    <name type="scientific">Paenibacillus piri</name>
    <dbReference type="NCBI Taxonomy" id="2547395"/>
    <lineage>
        <taxon>Bacteria</taxon>
        <taxon>Bacillati</taxon>
        <taxon>Bacillota</taxon>
        <taxon>Bacilli</taxon>
        <taxon>Bacillales</taxon>
        <taxon>Paenibacillaceae</taxon>
        <taxon>Paenibacillus</taxon>
    </lineage>
</organism>
<dbReference type="InterPro" id="IPR002925">
    <property type="entry name" value="Dienelactn_hydro"/>
</dbReference>